<comment type="similarity">
    <text evidence="1 4">Belongs to the HSP15 family.</text>
</comment>
<comment type="caution">
    <text evidence="7">The sequence shown here is derived from an EMBL/GenBank/DDBJ whole genome shotgun (WGS) entry which is preliminary data.</text>
</comment>
<dbReference type="Gene3D" id="3.10.290.10">
    <property type="entry name" value="RNA-binding S4 domain"/>
    <property type="match status" value="1"/>
</dbReference>
<name>A0AAP4X247_9GAMM</name>
<dbReference type="GO" id="GO:0003677">
    <property type="term" value="F:DNA binding"/>
    <property type="evidence" value="ECO:0007669"/>
    <property type="project" value="UniProtKB-KW"/>
</dbReference>
<feature type="domain" description="RNA-binding S4" evidence="6">
    <location>
        <begin position="5"/>
        <end position="66"/>
    </location>
</feature>
<accession>A0AAP4X247</accession>
<evidence type="ECO:0000259" key="6">
    <source>
        <dbReference type="SMART" id="SM00363"/>
    </source>
</evidence>
<dbReference type="PIRSF" id="PIRSF016821">
    <property type="entry name" value="HSP15"/>
    <property type="match status" value="1"/>
</dbReference>
<evidence type="ECO:0000313" key="7">
    <source>
        <dbReference type="EMBL" id="MDO6673521.1"/>
    </source>
</evidence>
<evidence type="ECO:0000313" key="8">
    <source>
        <dbReference type="Proteomes" id="UP001170481"/>
    </source>
</evidence>
<dbReference type="SMART" id="SM00363">
    <property type="entry name" value="S4"/>
    <property type="match status" value="1"/>
</dbReference>
<evidence type="ECO:0000256" key="3">
    <source>
        <dbReference type="ARBA" id="ARBA00023125"/>
    </source>
</evidence>
<dbReference type="RefSeq" id="WP_303569931.1">
    <property type="nucleotide sequence ID" value="NZ_JAUORK010000026.1"/>
</dbReference>
<reference evidence="7" key="1">
    <citation type="submission" date="2023-07" db="EMBL/GenBank/DDBJ databases">
        <title>Genome content predicts the carbon catabolic preferences of heterotrophic bacteria.</title>
        <authorList>
            <person name="Gralka M."/>
        </authorList>
    </citation>
    <scope>NUCLEOTIDE SEQUENCE</scope>
    <source>
        <strain evidence="7">C2R13</strain>
    </source>
</reference>
<keyword evidence="2 4" id="KW-0694">RNA-binding</keyword>
<feature type="compositionally biased region" description="Basic and acidic residues" evidence="5">
    <location>
        <begin position="85"/>
        <end position="99"/>
    </location>
</feature>
<evidence type="ECO:0000256" key="2">
    <source>
        <dbReference type="ARBA" id="ARBA00022884"/>
    </source>
</evidence>
<dbReference type="GO" id="GO:0043023">
    <property type="term" value="F:ribosomal large subunit binding"/>
    <property type="evidence" value="ECO:0007669"/>
    <property type="project" value="InterPro"/>
</dbReference>
<keyword evidence="3 4" id="KW-0238">DNA-binding</keyword>
<protein>
    <recommendedName>
        <fullName evidence="4">Heat shock protein 15</fullName>
    </recommendedName>
</protein>
<proteinExistence type="inferred from homology"/>
<dbReference type="InterPro" id="IPR036986">
    <property type="entry name" value="S4_RNA-bd_sf"/>
</dbReference>
<organism evidence="7 8">
    <name type="scientific">Cobetia amphilecti</name>
    <dbReference type="NCBI Taxonomy" id="1055104"/>
    <lineage>
        <taxon>Bacteria</taxon>
        <taxon>Pseudomonadati</taxon>
        <taxon>Pseudomonadota</taxon>
        <taxon>Gammaproteobacteria</taxon>
        <taxon>Oceanospirillales</taxon>
        <taxon>Halomonadaceae</taxon>
        <taxon>Cobetia</taxon>
    </lineage>
</organism>
<sequence length="130" mass="15018">MSDQVRIDKWLWAARFFKTRGMAKKAIEGGKIQYNGGKVKTSKTVEVGALIEVPQGWDRLVVEVLALSDQRRGAPEAQKLYQETQESRERRERDAETRRLGNQGMTPPPGRPDKKQRRNIHRFQRQDADS</sequence>
<dbReference type="Proteomes" id="UP001170481">
    <property type="component" value="Unassembled WGS sequence"/>
</dbReference>
<evidence type="ECO:0000256" key="4">
    <source>
        <dbReference type="PIRNR" id="PIRNR016821"/>
    </source>
</evidence>
<feature type="compositionally biased region" description="Basic residues" evidence="5">
    <location>
        <begin position="114"/>
        <end position="123"/>
    </location>
</feature>
<dbReference type="EMBL" id="JAUORK010000026">
    <property type="protein sequence ID" value="MDO6673521.1"/>
    <property type="molecule type" value="Genomic_DNA"/>
</dbReference>
<feature type="region of interest" description="Disordered" evidence="5">
    <location>
        <begin position="71"/>
        <end position="130"/>
    </location>
</feature>
<dbReference type="InterPro" id="IPR025708">
    <property type="entry name" value="HSP15"/>
</dbReference>
<evidence type="ECO:0000256" key="5">
    <source>
        <dbReference type="SAM" id="MobiDB-lite"/>
    </source>
</evidence>
<dbReference type="GO" id="GO:0034605">
    <property type="term" value="P:cellular response to heat"/>
    <property type="evidence" value="ECO:0007669"/>
    <property type="project" value="InterPro"/>
</dbReference>
<dbReference type="SUPFAM" id="SSF55174">
    <property type="entry name" value="Alpha-L RNA-binding motif"/>
    <property type="match status" value="1"/>
</dbReference>
<dbReference type="InterPro" id="IPR002942">
    <property type="entry name" value="S4_RNA-bd"/>
</dbReference>
<dbReference type="GO" id="GO:0003727">
    <property type="term" value="F:single-stranded RNA binding"/>
    <property type="evidence" value="ECO:0007669"/>
    <property type="project" value="InterPro"/>
</dbReference>
<evidence type="ECO:0000256" key="1">
    <source>
        <dbReference type="ARBA" id="ARBA00008396"/>
    </source>
</evidence>
<dbReference type="AlphaFoldDB" id="A0AAP4X247"/>
<dbReference type="CDD" id="cd00165">
    <property type="entry name" value="S4"/>
    <property type="match status" value="1"/>
</dbReference>
<dbReference type="PROSITE" id="PS50889">
    <property type="entry name" value="S4"/>
    <property type="match status" value="1"/>
</dbReference>
<gene>
    <name evidence="7" type="ORF">Q4535_15530</name>
</gene>
<dbReference type="Pfam" id="PF01479">
    <property type="entry name" value="S4"/>
    <property type="match status" value="1"/>
</dbReference>